<feature type="domain" description="Golgin subfamily A member 7/ERF4" evidence="8">
    <location>
        <begin position="52"/>
        <end position="164"/>
    </location>
</feature>
<comment type="subunit">
    <text evidence="3">Interacts with ERF2.</text>
</comment>
<evidence type="ECO:0000256" key="6">
    <source>
        <dbReference type="ARBA" id="ARBA00023136"/>
    </source>
</evidence>
<evidence type="ECO:0000313" key="10">
    <source>
        <dbReference type="Proteomes" id="UP000827892"/>
    </source>
</evidence>
<gene>
    <name evidence="9" type="ORF">L3Y34_003128</name>
</gene>
<evidence type="ECO:0000256" key="7">
    <source>
        <dbReference type="SAM" id="MobiDB-lite"/>
    </source>
</evidence>
<protein>
    <recommendedName>
        <fullName evidence="4">Ras modification protein ERF4</fullName>
    </recommendedName>
</protein>
<keyword evidence="6" id="KW-0472">Membrane</keyword>
<evidence type="ECO:0000313" key="9">
    <source>
        <dbReference type="EMBL" id="ULT93423.1"/>
    </source>
</evidence>
<sequence length="191" mass="21873">MASKPAGTAAGGAVQNGTTTTSTYSTNTDSKNAAFETQIIILNQCRKLNGQIFIQRDYTRGLDVQFEAEYPARLTEKVPRDVWENTITRINRIFADAEAITPQTIFETVLGCFTCYASYLVTKSTYRRKLDELQEFLDRENRDIYHHVGFHIRNPMERGLRVLEIAMLIRQGEIPHEEPEIQESSRPIRTI</sequence>
<feature type="compositionally biased region" description="Low complexity" evidence="7">
    <location>
        <begin position="18"/>
        <end position="27"/>
    </location>
</feature>
<evidence type="ECO:0000259" key="8">
    <source>
        <dbReference type="Pfam" id="PF10256"/>
    </source>
</evidence>
<accession>A0AAE9A6N6</accession>
<dbReference type="EMBL" id="CP090894">
    <property type="protein sequence ID" value="ULT93423.1"/>
    <property type="molecule type" value="Genomic_DNA"/>
</dbReference>
<dbReference type="PANTHER" id="PTHR13254:SF0">
    <property type="entry name" value="GOLGIN SUBFAMILY A MEMBER 7_ERF4 DOMAIN-CONTAINING PROTEIN"/>
    <property type="match status" value="1"/>
</dbReference>
<dbReference type="Pfam" id="PF10256">
    <property type="entry name" value="Erf4"/>
    <property type="match status" value="1"/>
</dbReference>
<comment type="similarity">
    <text evidence="2">Belongs to the ERF4 family.</text>
</comment>
<evidence type="ECO:0000256" key="3">
    <source>
        <dbReference type="ARBA" id="ARBA00011396"/>
    </source>
</evidence>
<evidence type="ECO:0000256" key="2">
    <source>
        <dbReference type="ARBA" id="ARBA00007732"/>
    </source>
</evidence>
<dbReference type="AlphaFoldDB" id="A0AAE9A6N6"/>
<dbReference type="Proteomes" id="UP000827892">
    <property type="component" value="Chromosome IV"/>
</dbReference>
<organism evidence="9 10">
    <name type="scientific">Caenorhabditis briggsae</name>
    <dbReference type="NCBI Taxonomy" id="6238"/>
    <lineage>
        <taxon>Eukaryota</taxon>
        <taxon>Metazoa</taxon>
        <taxon>Ecdysozoa</taxon>
        <taxon>Nematoda</taxon>
        <taxon>Chromadorea</taxon>
        <taxon>Rhabditida</taxon>
        <taxon>Rhabditina</taxon>
        <taxon>Rhabditomorpha</taxon>
        <taxon>Rhabditoidea</taxon>
        <taxon>Rhabditidae</taxon>
        <taxon>Peloderinae</taxon>
        <taxon>Caenorhabditis</taxon>
    </lineage>
</organism>
<dbReference type="PANTHER" id="PTHR13254">
    <property type="entry name" value="GOLGI AUTOANTIGEN, GOLGIN SUBFAMILY A, 7"/>
    <property type="match status" value="1"/>
</dbReference>
<proteinExistence type="inferred from homology"/>
<feature type="region of interest" description="Disordered" evidence="7">
    <location>
        <begin position="1"/>
        <end position="27"/>
    </location>
</feature>
<name>A0AAE9A6N6_CAEBR</name>
<evidence type="ECO:0000256" key="5">
    <source>
        <dbReference type="ARBA" id="ARBA00022824"/>
    </source>
</evidence>
<reference evidence="9 10" key="1">
    <citation type="submission" date="2022-05" db="EMBL/GenBank/DDBJ databases">
        <title>Chromosome-level reference genomes for two strains of Caenorhabditis briggsae: an improved platform for comparative genomics.</title>
        <authorList>
            <person name="Stevens L."/>
            <person name="Andersen E.C."/>
        </authorList>
    </citation>
    <scope>NUCLEOTIDE SEQUENCE [LARGE SCALE GENOMIC DNA]</scope>
    <source>
        <strain evidence="9">QX1410_ONT</strain>
        <tissue evidence="9">Whole-organism</tissue>
    </source>
</reference>
<evidence type="ECO:0000256" key="4">
    <source>
        <dbReference type="ARBA" id="ARBA00018463"/>
    </source>
</evidence>
<dbReference type="InterPro" id="IPR051371">
    <property type="entry name" value="Ras_palmitoyltransferase"/>
</dbReference>
<dbReference type="GO" id="GO:0005789">
    <property type="term" value="C:endoplasmic reticulum membrane"/>
    <property type="evidence" value="ECO:0007669"/>
    <property type="project" value="UniProtKB-SubCell"/>
</dbReference>
<evidence type="ECO:0000256" key="1">
    <source>
        <dbReference type="ARBA" id="ARBA00004406"/>
    </source>
</evidence>
<keyword evidence="5" id="KW-0256">Endoplasmic reticulum</keyword>
<comment type="subcellular location">
    <subcellularLocation>
        <location evidence="1">Endoplasmic reticulum membrane</location>
        <topology evidence="1">Peripheral membrane protein</topology>
    </subcellularLocation>
</comment>
<dbReference type="InterPro" id="IPR019383">
    <property type="entry name" value="Golgin_A_7/ERF4"/>
</dbReference>